<dbReference type="Pfam" id="PF25390">
    <property type="entry name" value="WD40_RLD"/>
    <property type="match status" value="1"/>
</dbReference>
<accession>A0A501QCM4</accession>
<evidence type="ECO:0000313" key="6">
    <source>
        <dbReference type="EMBL" id="TPD69726.1"/>
    </source>
</evidence>
<dbReference type="Pfam" id="PF18962">
    <property type="entry name" value="Por_Secre_tail"/>
    <property type="match status" value="1"/>
</dbReference>
<dbReference type="RefSeq" id="WP_140000353.1">
    <property type="nucleotide sequence ID" value="NZ_VFJE01000053.1"/>
</dbReference>
<dbReference type="Proteomes" id="UP000319175">
    <property type="component" value="Unassembled WGS sequence"/>
</dbReference>
<dbReference type="InterPro" id="IPR051210">
    <property type="entry name" value="Ub_ligase/GEF_domain"/>
</dbReference>
<feature type="domain" description="Secretion system C-terminal sorting" evidence="4">
    <location>
        <begin position="389"/>
        <end position="459"/>
    </location>
</feature>
<dbReference type="PROSITE" id="PS00626">
    <property type="entry name" value="RCC1_2"/>
    <property type="match status" value="3"/>
</dbReference>
<dbReference type="EMBL" id="VFJE01000053">
    <property type="protein sequence ID" value="TPD69726.1"/>
    <property type="molecule type" value="Genomic_DNA"/>
</dbReference>
<evidence type="ECO:0000313" key="7">
    <source>
        <dbReference type="Proteomes" id="UP000319175"/>
    </source>
</evidence>
<evidence type="ECO:0000256" key="1">
    <source>
        <dbReference type="ARBA" id="ARBA00022729"/>
    </source>
</evidence>
<name>A0A501QCM4_9FLAO</name>
<evidence type="ECO:0000259" key="4">
    <source>
        <dbReference type="Pfam" id="PF18962"/>
    </source>
</evidence>
<comment type="caution">
    <text evidence="6">The sequence shown here is derived from an EMBL/GenBank/DDBJ whole genome shotgun (WGS) entry which is preliminary data.</text>
</comment>
<keyword evidence="7" id="KW-1185">Reference proteome</keyword>
<dbReference type="InterPro" id="IPR000408">
    <property type="entry name" value="Reg_chr_condens"/>
</dbReference>
<dbReference type="InterPro" id="IPR058923">
    <property type="entry name" value="RCC1-like_dom"/>
</dbReference>
<dbReference type="InterPro" id="IPR009091">
    <property type="entry name" value="RCC1/BLIP-II"/>
</dbReference>
<dbReference type="NCBIfam" id="TIGR04183">
    <property type="entry name" value="Por_Secre_tail"/>
    <property type="match status" value="1"/>
</dbReference>
<dbReference type="InterPro" id="IPR026444">
    <property type="entry name" value="Secre_tail"/>
</dbReference>
<evidence type="ECO:0000256" key="3">
    <source>
        <dbReference type="SAM" id="SignalP"/>
    </source>
</evidence>
<protein>
    <submittedName>
        <fullName evidence="6">T9SS type A sorting domain-containing protein</fullName>
    </submittedName>
</protein>
<feature type="domain" description="RCC1-like" evidence="5">
    <location>
        <begin position="162"/>
        <end position="371"/>
    </location>
</feature>
<sequence length="461" mass="50247">MKIIYSLKKQLLVSCLLLNSVFSFAQCWSQITGGRLHTVALKTDGTIWALGGNAYGQLGDGTTTDKSAPIQIGTDTNWAKVCAGGYHTFAIKTDGTLWAWGRNDYGQLGDGTIINKSTPIRIGVLSDWSQIEAKDARNIAIKTDGTLWSWGIIDLDENAEYRDTPEQVGTDTDWSKISRGLGHIIALKTNGTLWAWGGNSEGQLGDGTTTLKTTPIQIGTANDWSKIATGYMHTVALKTDGTLWAWGANQWSWLGDGTTIGKTTPIQIGTDTNWSQIAASNINTVAVKTDGTLWTWGANYFGQLGNHGDPNGRNVIPRQVGTDTNWSQITMGYMHVIALKTDNTLWTWGSNFSGQIGDGTTNDRYAPREISCSALSVDNPAANLEMALIYPNPANAVLNIETRQSQLEKIELYDLQGRLILMKNAKTETNIVLDISNVTSGTYIVKLFTDKGTQNTKIIKN</sequence>
<organism evidence="6 7">
    <name type="scientific">Flavobacterium microcysteis</name>
    <dbReference type="NCBI Taxonomy" id="2596891"/>
    <lineage>
        <taxon>Bacteria</taxon>
        <taxon>Pseudomonadati</taxon>
        <taxon>Bacteroidota</taxon>
        <taxon>Flavobacteriia</taxon>
        <taxon>Flavobacteriales</taxon>
        <taxon>Flavobacteriaceae</taxon>
        <taxon>Flavobacterium</taxon>
    </lineage>
</organism>
<dbReference type="AlphaFoldDB" id="A0A501QCM4"/>
<dbReference type="SUPFAM" id="SSF50985">
    <property type="entry name" value="RCC1/BLIP-II"/>
    <property type="match status" value="2"/>
</dbReference>
<reference evidence="6 7" key="2">
    <citation type="submission" date="2019-06" db="EMBL/GenBank/DDBJ databases">
        <authorList>
            <person name="Seo Y."/>
        </authorList>
    </citation>
    <scope>NUCLEOTIDE SEQUENCE [LARGE SCALE GENOMIC DNA]</scope>
    <source>
        <strain evidence="6 7">MaA-Y11</strain>
    </source>
</reference>
<keyword evidence="1 3" id="KW-0732">Signal</keyword>
<dbReference type="PRINTS" id="PR00633">
    <property type="entry name" value="RCCNDNSATION"/>
</dbReference>
<dbReference type="Pfam" id="PF13540">
    <property type="entry name" value="RCC1_2"/>
    <property type="match status" value="2"/>
</dbReference>
<evidence type="ECO:0000256" key="2">
    <source>
        <dbReference type="ARBA" id="ARBA00022737"/>
    </source>
</evidence>
<evidence type="ECO:0000259" key="5">
    <source>
        <dbReference type="Pfam" id="PF25390"/>
    </source>
</evidence>
<feature type="signal peptide" evidence="3">
    <location>
        <begin position="1"/>
        <end position="25"/>
    </location>
</feature>
<dbReference type="PROSITE" id="PS50012">
    <property type="entry name" value="RCC1_3"/>
    <property type="match status" value="5"/>
</dbReference>
<dbReference type="Gene3D" id="2.130.10.30">
    <property type="entry name" value="Regulator of chromosome condensation 1/beta-lactamase-inhibitor protein II"/>
    <property type="match status" value="3"/>
</dbReference>
<feature type="chain" id="PRO_5021204878" evidence="3">
    <location>
        <begin position="26"/>
        <end position="461"/>
    </location>
</feature>
<reference evidence="6 7" key="1">
    <citation type="submission" date="2019-06" db="EMBL/GenBank/DDBJ databases">
        <title>Flavobacterium sp. MaA-Y11 from geoumgang.</title>
        <authorList>
            <person name="Jeong S."/>
        </authorList>
    </citation>
    <scope>NUCLEOTIDE SEQUENCE [LARGE SCALE GENOMIC DNA]</scope>
    <source>
        <strain evidence="6 7">MaA-Y11</strain>
    </source>
</reference>
<keyword evidence="2" id="KW-0677">Repeat</keyword>
<gene>
    <name evidence="6" type="ORF">FJA49_07395</name>
</gene>
<proteinExistence type="predicted"/>
<dbReference type="OrthoDB" id="1081439at2"/>
<dbReference type="PANTHER" id="PTHR22870">
    <property type="entry name" value="REGULATOR OF CHROMOSOME CONDENSATION"/>
    <property type="match status" value="1"/>
</dbReference>
<dbReference type="PANTHER" id="PTHR22870:SF408">
    <property type="entry name" value="OS09G0560450 PROTEIN"/>
    <property type="match status" value="1"/>
</dbReference>